<feature type="domain" description="ABC transmembrane type-1" evidence="9">
    <location>
        <begin position="348"/>
        <end position="552"/>
    </location>
</feature>
<feature type="transmembrane region" description="Helical" evidence="8">
    <location>
        <begin position="347"/>
        <end position="371"/>
    </location>
</feature>
<dbReference type="STRING" id="1123402.SAMN02583745_01296"/>
<accession>A0A1I0BL55</accession>
<evidence type="ECO:0000256" key="2">
    <source>
        <dbReference type="ARBA" id="ARBA00022448"/>
    </source>
</evidence>
<feature type="transmembrane region" description="Helical" evidence="8">
    <location>
        <begin position="66"/>
        <end position="90"/>
    </location>
</feature>
<dbReference type="SUPFAM" id="SSF161098">
    <property type="entry name" value="MetI-like"/>
    <property type="match status" value="2"/>
</dbReference>
<dbReference type="Pfam" id="PF00528">
    <property type="entry name" value="BPD_transp_1"/>
    <property type="match status" value="2"/>
</dbReference>
<feature type="transmembrane region" description="Helical" evidence="8">
    <location>
        <begin position="102"/>
        <end position="123"/>
    </location>
</feature>
<name>A0A1I0BL55_9GAMM</name>
<dbReference type="GO" id="GO:0005886">
    <property type="term" value="C:plasma membrane"/>
    <property type="evidence" value="ECO:0007669"/>
    <property type="project" value="UniProtKB-SubCell"/>
</dbReference>
<dbReference type="PANTHER" id="PTHR43357:SF3">
    <property type="entry name" value="FE(3+)-TRANSPORT SYSTEM PERMEASE PROTEIN FBPB 2"/>
    <property type="match status" value="1"/>
</dbReference>
<dbReference type="PANTHER" id="PTHR43357">
    <property type="entry name" value="INNER MEMBRANE ABC TRANSPORTER PERMEASE PROTEIN YDCV"/>
    <property type="match status" value="1"/>
</dbReference>
<dbReference type="AlphaFoldDB" id="A0A1I0BL55"/>
<evidence type="ECO:0000313" key="10">
    <source>
        <dbReference type="EMBL" id="SET07388.1"/>
    </source>
</evidence>
<feature type="transmembrane region" description="Helical" evidence="8">
    <location>
        <begin position="535"/>
        <end position="553"/>
    </location>
</feature>
<dbReference type="InterPro" id="IPR000515">
    <property type="entry name" value="MetI-like"/>
</dbReference>
<evidence type="ECO:0000256" key="5">
    <source>
        <dbReference type="ARBA" id="ARBA00022692"/>
    </source>
</evidence>
<evidence type="ECO:0000256" key="3">
    <source>
        <dbReference type="ARBA" id="ARBA00022475"/>
    </source>
</evidence>
<proteinExistence type="inferred from homology"/>
<evidence type="ECO:0000256" key="8">
    <source>
        <dbReference type="RuleBase" id="RU363032"/>
    </source>
</evidence>
<dbReference type="GO" id="GO:0055085">
    <property type="term" value="P:transmembrane transport"/>
    <property type="evidence" value="ECO:0007669"/>
    <property type="project" value="InterPro"/>
</dbReference>
<feature type="transmembrane region" description="Helical" evidence="8">
    <location>
        <begin position="202"/>
        <end position="224"/>
    </location>
</feature>
<dbReference type="InterPro" id="IPR035906">
    <property type="entry name" value="MetI-like_sf"/>
</dbReference>
<evidence type="ECO:0000313" key="11">
    <source>
        <dbReference type="Proteomes" id="UP000242642"/>
    </source>
</evidence>
<feature type="transmembrane region" description="Helical" evidence="8">
    <location>
        <begin position="433"/>
        <end position="456"/>
    </location>
</feature>
<feature type="transmembrane region" description="Helical" evidence="8">
    <location>
        <begin position="391"/>
        <end position="413"/>
    </location>
</feature>
<comment type="subcellular location">
    <subcellularLocation>
        <location evidence="1">Cell inner membrane</location>
        <topology evidence="1">Multi-pass membrane protein</topology>
    </subcellularLocation>
    <subcellularLocation>
        <location evidence="8">Cell membrane</location>
        <topology evidence="8">Multi-pass membrane protein</topology>
    </subcellularLocation>
</comment>
<evidence type="ECO:0000256" key="4">
    <source>
        <dbReference type="ARBA" id="ARBA00022519"/>
    </source>
</evidence>
<dbReference type="PROSITE" id="PS50928">
    <property type="entry name" value="ABC_TM1"/>
    <property type="match status" value="2"/>
</dbReference>
<feature type="transmembrane region" description="Helical" evidence="8">
    <location>
        <begin position="305"/>
        <end position="327"/>
    </location>
</feature>
<dbReference type="Proteomes" id="UP000242642">
    <property type="component" value="Unassembled WGS sequence"/>
</dbReference>
<gene>
    <name evidence="10" type="ORF">SAMN02583745_01296</name>
</gene>
<protein>
    <submittedName>
        <fullName evidence="10">Iron(III) transport system permease protein</fullName>
    </submittedName>
</protein>
<evidence type="ECO:0000256" key="1">
    <source>
        <dbReference type="ARBA" id="ARBA00004429"/>
    </source>
</evidence>
<evidence type="ECO:0000256" key="7">
    <source>
        <dbReference type="ARBA" id="ARBA00023136"/>
    </source>
</evidence>
<dbReference type="Gene3D" id="1.10.3720.10">
    <property type="entry name" value="MetI-like"/>
    <property type="match status" value="2"/>
</dbReference>
<dbReference type="EMBL" id="FOHV01000008">
    <property type="protein sequence ID" value="SET07388.1"/>
    <property type="molecule type" value="Genomic_DNA"/>
</dbReference>
<reference evidence="11" key="1">
    <citation type="submission" date="2016-10" db="EMBL/GenBank/DDBJ databases">
        <authorList>
            <person name="Varghese N."/>
            <person name="Submissions S."/>
        </authorList>
    </citation>
    <scope>NUCLEOTIDE SEQUENCE [LARGE SCALE GENOMIC DNA]</scope>
    <source>
        <strain evidence="11">DSM 18579</strain>
    </source>
</reference>
<feature type="transmembrane region" description="Helical" evidence="8">
    <location>
        <begin position="21"/>
        <end position="46"/>
    </location>
</feature>
<keyword evidence="4" id="KW-0997">Cell inner membrane</keyword>
<feature type="domain" description="ABC transmembrane type-1" evidence="9">
    <location>
        <begin position="67"/>
        <end position="274"/>
    </location>
</feature>
<keyword evidence="5 8" id="KW-0812">Transmembrane</keyword>
<dbReference type="RefSeq" id="WP_245711035.1">
    <property type="nucleotide sequence ID" value="NZ_FOHV01000008.1"/>
</dbReference>
<evidence type="ECO:0000259" key="9">
    <source>
        <dbReference type="PROSITE" id="PS50928"/>
    </source>
</evidence>
<keyword evidence="3" id="KW-1003">Cell membrane</keyword>
<feature type="transmembrane region" description="Helical" evidence="8">
    <location>
        <begin position="155"/>
        <end position="175"/>
    </location>
</feature>
<feature type="transmembrane region" description="Helical" evidence="8">
    <location>
        <begin position="255"/>
        <end position="275"/>
    </location>
</feature>
<comment type="similarity">
    <text evidence="8">Belongs to the binding-protein-dependent transport system permease family.</text>
</comment>
<sequence>MSHTSSFSLKLKHAIQLQTQRGWLSLMVALVVALVVLSPIVTLFIWSFSADFSHWLHLLNYVIPNVALNTLLLLVGVGIVVTLLGTGSAYLMTFYHFPTKKILNWALLLPLAVPTYIIAFTYLDLLHPLGPIQSLLRDILGYDSPRQFQLPTIRSYPLISAIFLLGFVLYPYVYLSTRAMLITQSSNLIEAARSLGTSNVGVIFRVVLPLSRPAIIVGLSLALLETLNDIGASEFLGVQTLTTSIYSTWASRSNFAGAAQIALSMLLIVVFIITLEKRARRSSRYTTSSRSKTIQPKRVNKTKGIVIAALCWTPVSLGFILPSSYLLHESIRRWFSEEGLSDKLFNSALNTYFISFTAVLVTVFLGLCVAWTARRLSDSKNAFIPQLLKNIACLGYAIPATVLAIGLLTPFGWTDKILYSMSLGNQVMLGSVIGITVAYVIRFMAISTGSFEAGLARISPSLEQSSRLLGMHSWQTLYRVHIPLLKPSMITAALLIFVDAMKELPATLLLRPVNFETLATLLYAEASRGAYEEGAIAAMLIVLVGLLPVILLARSQRNSYSAY</sequence>
<feature type="transmembrane region" description="Helical" evidence="8">
    <location>
        <begin position="477"/>
        <end position="498"/>
    </location>
</feature>
<dbReference type="CDD" id="cd06261">
    <property type="entry name" value="TM_PBP2"/>
    <property type="match status" value="2"/>
</dbReference>
<keyword evidence="6 8" id="KW-1133">Transmembrane helix</keyword>
<organism evidence="10 11">
    <name type="scientific">Thorsellia anophelis DSM 18579</name>
    <dbReference type="NCBI Taxonomy" id="1123402"/>
    <lineage>
        <taxon>Bacteria</taxon>
        <taxon>Pseudomonadati</taxon>
        <taxon>Pseudomonadota</taxon>
        <taxon>Gammaproteobacteria</taxon>
        <taxon>Enterobacterales</taxon>
        <taxon>Thorselliaceae</taxon>
        <taxon>Thorsellia</taxon>
    </lineage>
</organism>
<keyword evidence="2 8" id="KW-0813">Transport</keyword>
<evidence type="ECO:0000256" key="6">
    <source>
        <dbReference type="ARBA" id="ARBA00022989"/>
    </source>
</evidence>
<keyword evidence="11" id="KW-1185">Reference proteome</keyword>
<keyword evidence="7 8" id="KW-0472">Membrane</keyword>